<gene>
    <name evidence="2" type="ORF">ACFQZM_13735</name>
</gene>
<name>A0ABW2XJQ6_9ACTN</name>
<feature type="compositionally biased region" description="Low complexity" evidence="1">
    <location>
        <begin position="208"/>
        <end position="219"/>
    </location>
</feature>
<accession>A0ABW2XJQ6</accession>
<dbReference type="Proteomes" id="UP001597063">
    <property type="component" value="Unassembled WGS sequence"/>
</dbReference>
<feature type="compositionally biased region" description="Pro residues" evidence="1">
    <location>
        <begin position="254"/>
        <end position="266"/>
    </location>
</feature>
<organism evidence="2 3">
    <name type="scientific">Actinomadura fibrosa</name>
    <dbReference type="NCBI Taxonomy" id="111802"/>
    <lineage>
        <taxon>Bacteria</taxon>
        <taxon>Bacillati</taxon>
        <taxon>Actinomycetota</taxon>
        <taxon>Actinomycetes</taxon>
        <taxon>Streptosporangiales</taxon>
        <taxon>Thermomonosporaceae</taxon>
        <taxon>Actinomadura</taxon>
    </lineage>
</organism>
<feature type="region of interest" description="Disordered" evidence="1">
    <location>
        <begin position="167"/>
        <end position="311"/>
    </location>
</feature>
<sequence>MTERRPGAPDPAEPPHSGGRPSPEAPPHPPAVAQFADLGAVRRTDAIFQALAERRAAASAAAPDPGRAPAAEQRPAGQSPAGPCLGEQCLGEPCSAEQRPAEETDPAVRLLRALVTDVDDPAPGRDAPPEPGPAPSGPGTRRRGPRTIVALGVAGAVLASTGVAAAGGDLGEHSAAQSPGTVRFAERFGRTPRPNAPDTDAESRTRPRPIAIAPTPARPVAERSRPPSPQPSADPERAGSTRAKPRPDGYRPRWPVPPATEPPAVPGRPSLKSGDAPPSADDLARRLDDIRRQTQRRIDQYRTPYSPYRDR</sequence>
<protein>
    <submittedName>
        <fullName evidence="2">Uncharacterized protein</fullName>
    </submittedName>
</protein>
<evidence type="ECO:0000256" key="1">
    <source>
        <dbReference type="SAM" id="MobiDB-lite"/>
    </source>
</evidence>
<evidence type="ECO:0000313" key="2">
    <source>
        <dbReference type="EMBL" id="MFD0685568.1"/>
    </source>
</evidence>
<reference evidence="3" key="1">
    <citation type="journal article" date="2019" name="Int. J. Syst. Evol. Microbiol.">
        <title>The Global Catalogue of Microorganisms (GCM) 10K type strain sequencing project: providing services to taxonomists for standard genome sequencing and annotation.</title>
        <authorList>
            <consortium name="The Broad Institute Genomics Platform"/>
            <consortium name="The Broad Institute Genome Sequencing Center for Infectious Disease"/>
            <person name="Wu L."/>
            <person name="Ma J."/>
        </authorList>
    </citation>
    <scope>NUCLEOTIDE SEQUENCE [LARGE SCALE GENOMIC DNA]</scope>
    <source>
        <strain evidence="3">JCM 9371</strain>
    </source>
</reference>
<feature type="compositionally biased region" description="Basic and acidic residues" evidence="1">
    <location>
        <begin position="282"/>
        <end position="300"/>
    </location>
</feature>
<feature type="compositionally biased region" description="Low complexity" evidence="1">
    <location>
        <begin position="54"/>
        <end position="71"/>
    </location>
</feature>
<feature type="region of interest" description="Disordered" evidence="1">
    <location>
        <begin position="54"/>
        <end position="148"/>
    </location>
</feature>
<proteinExistence type="predicted"/>
<feature type="region of interest" description="Disordered" evidence="1">
    <location>
        <begin position="1"/>
        <end position="32"/>
    </location>
</feature>
<keyword evidence="3" id="KW-1185">Reference proteome</keyword>
<dbReference type="RefSeq" id="WP_131761649.1">
    <property type="nucleotide sequence ID" value="NZ_CAACUY010000179.1"/>
</dbReference>
<comment type="caution">
    <text evidence="2">The sequence shown here is derived from an EMBL/GenBank/DDBJ whole genome shotgun (WGS) entry which is preliminary data.</text>
</comment>
<dbReference type="EMBL" id="JBHTGP010000006">
    <property type="protein sequence ID" value="MFD0685568.1"/>
    <property type="molecule type" value="Genomic_DNA"/>
</dbReference>
<evidence type="ECO:0000313" key="3">
    <source>
        <dbReference type="Proteomes" id="UP001597063"/>
    </source>
</evidence>
<feature type="compositionally biased region" description="Basic and acidic residues" evidence="1">
    <location>
        <begin position="234"/>
        <end position="251"/>
    </location>
</feature>